<evidence type="ECO:0000313" key="2">
    <source>
        <dbReference type="EMBL" id="AKC95939.1"/>
    </source>
</evidence>
<dbReference type="KEGG" id="sns:VC03_05550"/>
<dbReference type="Proteomes" id="UP000033103">
    <property type="component" value="Chromosome"/>
</dbReference>
<feature type="transmembrane region" description="Helical" evidence="1">
    <location>
        <begin position="6"/>
        <end position="25"/>
    </location>
</feature>
<dbReference type="STRING" id="187101.VC03_05550"/>
<dbReference type="OrthoDB" id="1689651at2"/>
<feature type="transmembrane region" description="Helical" evidence="1">
    <location>
        <begin position="57"/>
        <end position="74"/>
    </location>
</feature>
<dbReference type="InterPro" id="IPR009323">
    <property type="entry name" value="DUF979"/>
</dbReference>
<feature type="transmembrane region" description="Helical" evidence="1">
    <location>
        <begin position="95"/>
        <end position="113"/>
    </location>
</feature>
<dbReference type="EMBL" id="CP011280">
    <property type="protein sequence ID" value="AKC95939.1"/>
    <property type="molecule type" value="Genomic_DNA"/>
</dbReference>
<protein>
    <submittedName>
        <fullName evidence="2">Membrane protein</fullName>
    </submittedName>
</protein>
<gene>
    <name evidence="2" type="ORF">VC03_05550</name>
</gene>
<dbReference type="HOGENOM" id="CLU_078249_0_0_0"/>
<sequence>MKVILSELMYVLCGIVCILTGFRGLKNEKNKITTFLFWNILAITFIFGKYIPYEYTGVLLIVLGIITVTNKLTMGQFKNVSESLRMANSEKFRNLIFIPALAIGIASFLLLQFKIPSVISIGGGSIIAIVLALIIFKPNVGDTVEDTTKLVMQVGAASLLPQLLAALGSIFTKAGVGDVISSLVSTIIPQGNIVLGVIVYVIAMAIFTMIMGNGFAAFSVITVGIGIPFVINQGANPTVVGALGMTAGFCGTLITPMAANFNIVPASILEMKDKYGVIKAQLPIALALIVVHILLILALAF</sequence>
<name>A0A0E3UU56_9FUSO</name>
<proteinExistence type="predicted"/>
<keyword evidence="1" id="KW-0812">Transmembrane</keyword>
<feature type="transmembrane region" description="Helical" evidence="1">
    <location>
        <begin position="237"/>
        <end position="259"/>
    </location>
</feature>
<dbReference type="RefSeq" id="WP_046329043.1">
    <property type="nucleotide sequence ID" value="NZ_CP011280.1"/>
</dbReference>
<keyword evidence="1" id="KW-1133">Transmembrane helix</keyword>
<keyword evidence="1" id="KW-0472">Membrane</keyword>
<feature type="transmembrane region" description="Helical" evidence="1">
    <location>
        <begin position="150"/>
        <end position="171"/>
    </location>
</feature>
<dbReference type="AlphaFoldDB" id="A0A0E3UU56"/>
<feature type="transmembrane region" description="Helical" evidence="1">
    <location>
        <begin position="32"/>
        <end position="51"/>
    </location>
</feature>
<keyword evidence="3" id="KW-1185">Reference proteome</keyword>
<dbReference type="PATRIC" id="fig|1069640.6.peg.1101"/>
<organism evidence="2 3">
    <name type="scientific">Sneathia vaginalis</name>
    <dbReference type="NCBI Taxonomy" id="187101"/>
    <lineage>
        <taxon>Bacteria</taxon>
        <taxon>Fusobacteriati</taxon>
        <taxon>Fusobacteriota</taxon>
        <taxon>Fusobacteriia</taxon>
        <taxon>Fusobacteriales</taxon>
        <taxon>Leptotrichiaceae</taxon>
        <taxon>Sneathia</taxon>
    </lineage>
</organism>
<accession>A0A0E3UU56</accession>
<reference evidence="2 3" key="1">
    <citation type="journal article" date="2012" name="BMC Genomics">
        <title>Genomic sequence analysis and characterization of Sneathia amnii sp. nov.</title>
        <authorList>
            <consortium name="Vaginal Microbiome Consortium (additional members)"/>
            <person name="Harwich M.D.Jr."/>
            <person name="Serrano M.G."/>
            <person name="Fettweis J.M."/>
            <person name="Alves J.M."/>
            <person name="Reimers M.A."/>
            <person name="Buck G.A."/>
            <person name="Jefferson K.K."/>
        </authorList>
    </citation>
    <scope>NUCLEOTIDE SEQUENCE [LARGE SCALE GENOMIC DNA]</scope>
    <source>
        <strain evidence="2 3">SN35</strain>
    </source>
</reference>
<evidence type="ECO:0000313" key="3">
    <source>
        <dbReference type="Proteomes" id="UP000033103"/>
    </source>
</evidence>
<feature type="transmembrane region" description="Helical" evidence="1">
    <location>
        <begin position="280"/>
        <end position="300"/>
    </location>
</feature>
<evidence type="ECO:0000256" key="1">
    <source>
        <dbReference type="SAM" id="Phobius"/>
    </source>
</evidence>
<feature type="transmembrane region" description="Helical" evidence="1">
    <location>
        <begin position="214"/>
        <end position="231"/>
    </location>
</feature>
<feature type="transmembrane region" description="Helical" evidence="1">
    <location>
        <begin position="119"/>
        <end position="138"/>
    </location>
</feature>
<dbReference type="Pfam" id="PF06166">
    <property type="entry name" value="DUF979"/>
    <property type="match status" value="1"/>
</dbReference>